<dbReference type="CDD" id="cd03801">
    <property type="entry name" value="GT4_PimA-like"/>
    <property type="match status" value="1"/>
</dbReference>
<comment type="caution">
    <text evidence="6">The sequence shown here is derived from an EMBL/GenBank/DDBJ whole genome shotgun (WGS) entry which is preliminary data.</text>
</comment>
<evidence type="ECO:0000256" key="2">
    <source>
        <dbReference type="ARBA" id="ARBA00006739"/>
    </source>
</evidence>
<reference evidence="6" key="2">
    <citation type="submission" date="2020-09" db="EMBL/GenBank/DDBJ databases">
        <authorList>
            <person name="Sun Q."/>
            <person name="Zhou Y."/>
        </authorList>
    </citation>
    <scope>NUCLEOTIDE SEQUENCE</scope>
    <source>
        <strain evidence="6">CGMCC 4.5737</strain>
    </source>
</reference>
<evidence type="ECO:0000313" key="7">
    <source>
        <dbReference type="Proteomes" id="UP000637578"/>
    </source>
</evidence>
<name>A0A8J3CAR7_9PSEU</name>
<proteinExistence type="inferred from homology"/>
<dbReference type="AlphaFoldDB" id="A0A8J3CAR7"/>
<accession>A0A8J3CAR7</accession>
<protein>
    <submittedName>
        <fullName evidence="6">Glycosyl transferase</fullName>
    </submittedName>
</protein>
<feature type="domain" description="Glycosyltransferase 2-like" evidence="5">
    <location>
        <begin position="21"/>
        <end position="134"/>
    </location>
</feature>
<keyword evidence="3" id="KW-0328">Glycosyltransferase</keyword>
<dbReference type="Gene3D" id="3.40.50.2000">
    <property type="entry name" value="Glycogen Phosphorylase B"/>
    <property type="match status" value="1"/>
</dbReference>
<gene>
    <name evidence="6" type="ORF">GCM10012275_41120</name>
</gene>
<keyword evidence="4 6" id="KW-0808">Transferase</keyword>
<evidence type="ECO:0000259" key="5">
    <source>
        <dbReference type="Pfam" id="PF00535"/>
    </source>
</evidence>
<dbReference type="EMBL" id="BMMK01000020">
    <property type="protein sequence ID" value="GGM66341.1"/>
    <property type="molecule type" value="Genomic_DNA"/>
</dbReference>
<dbReference type="InterPro" id="IPR001173">
    <property type="entry name" value="Glyco_trans_2-like"/>
</dbReference>
<dbReference type="InterPro" id="IPR029044">
    <property type="entry name" value="Nucleotide-diphossugar_trans"/>
</dbReference>
<evidence type="ECO:0000256" key="3">
    <source>
        <dbReference type="ARBA" id="ARBA00022676"/>
    </source>
</evidence>
<organism evidence="6 7">
    <name type="scientific">Longimycelium tulufanense</name>
    <dbReference type="NCBI Taxonomy" id="907463"/>
    <lineage>
        <taxon>Bacteria</taxon>
        <taxon>Bacillati</taxon>
        <taxon>Actinomycetota</taxon>
        <taxon>Actinomycetes</taxon>
        <taxon>Pseudonocardiales</taxon>
        <taxon>Pseudonocardiaceae</taxon>
        <taxon>Longimycelium</taxon>
    </lineage>
</organism>
<dbReference type="PANTHER" id="PTHR43179">
    <property type="entry name" value="RHAMNOSYLTRANSFERASE WBBL"/>
    <property type="match status" value="1"/>
</dbReference>
<sequence length="856" mass="94372">MHPGDGKESEVPEEGVLPLVSVVVVNHRGADDTITCLRALRAELDYPPDRLQLTCVDNASGNDEAARIRAAVPGVELVESPENLGFAGGCNLGAGHARGEVLAFLNNDARPHPDWLRAAVAVLRAEPTVGAVASKVLDWEGRHVDFVDGGLTWFGMGYKRHAGLPVEEVPADLVDAPRDVLFGTGSALLVRSELFRELGGFDDSYFMFYEDVDLGWRLNLRGWRVRYEPRSVTYHRHHASMSEVHSAREFYLLERNALATLYKNLSDETLSRVLPAALALAVRRATARGDLDATQLEITRRPADRAADEAPVPVPREALAGVLAIDQFVEMLPALAEARRAEQAARVRSDTDLVPLMRKAMEPAYPLPRYLAAHDVLVEAFALDEVFGRPRRILVVTGDALGEQMAGPAIRAWHMADVLSAEHDVRLVTVNPRCAPPPAPFAVMQSRPRGLAEHVDWADVIVLQGHAMEMAPQLKRAGSTKIVVCDVYDPMHLELLEQGKDVPDEQRVADLVGVTKVLNAQLERGDFFLCASRRQRHFWLGHLAALGRLTPSLYDNDPTVRSLLAEVPFGLPGKPPVRTAPAIKGVVPGIGESDKVVLWAGGVYSWFDPLTLVHAIDLLRADHDDVRLFFLGMKHPNPEVPDMDIGVRTRALARRLGLVGEHVFFNEAWVPYGERQNYLLDGDCGVTTHFEHVETEFAFRTRVLDYLWAGLPIVTTDGDSFADLVRRERLGVVVPPEDPRALSTALENVLYDAEFAAGCRDRIAVVRERFTWENVLSPLVAFCRDPRPAADRLRGSAPLVRTAPLTPAGRLRRDLGLLREYLDQGGPTEVARRAAGRLRRLAGERLRGSGGAHGTK</sequence>
<comment type="pathway">
    <text evidence="1">Cell wall biogenesis; cell wall polysaccharide biosynthesis.</text>
</comment>
<dbReference type="Gene3D" id="3.90.550.10">
    <property type="entry name" value="Spore Coat Polysaccharide Biosynthesis Protein SpsA, Chain A"/>
    <property type="match status" value="1"/>
</dbReference>
<keyword evidence="7" id="KW-1185">Reference proteome</keyword>
<evidence type="ECO:0000256" key="4">
    <source>
        <dbReference type="ARBA" id="ARBA00022679"/>
    </source>
</evidence>
<dbReference type="Pfam" id="PF13692">
    <property type="entry name" value="Glyco_trans_1_4"/>
    <property type="match status" value="1"/>
</dbReference>
<evidence type="ECO:0000256" key="1">
    <source>
        <dbReference type="ARBA" id="ARBA00004776"/>
    </source>
</evidence>
<dbReference type="Pfam" id="PF00535">
    <property type="entry name" value="Glycos_transf_2"/>
    <property type="match status" value="1"/>
</dbReference>
<dbReference type="SUPFAM" id="SSF53448">
    <property type="entry name" value="Nucleotide-diphospho-sugar transferases"/>
    <property type="match status" value="1"/>
</dbReference>
<dbReference type="SUPFAM" id="SSF53756">
    <property type="entry name" value="UDP-Glycosyltransferase/glycogen phosphorylase"/>
    <property type="match status" value="1"/>
</dbReference>
<reference evidence="6" key="1">
    <citation type="journal article" date="2014" name="Int. J. Syst. Evol. Microbiol.">
        <title>Complete genome sequence of Corynebacterium casei LMG S-19264T (=DSM 44701T), isolated from a smear-ripened cheese.</title>
        <authorList>
            <consortium name="US DOE Joint Genome Institute (JGI-PGF)"/>
            <person name="Walter F."/>
            <person name="Albersmeier A."/>
            <person name="Kalinowski J."/>
            <person name="Ruckert C."/>
        </authorList>
    </citation>
    <scope>NUCLEOTIDE SEQUENCE</scope>
    <source>
        <strain evidence="6">CGMCC 4.5737</strain>
    </source>
</reference>
<evidence type="ECO:0000313" key="6">
    <source>
        <dbReference type="EMBL" id="GGM66341.1"/>
    </source>
</evidence>
<comment type="similarity">
    <text evidence="2">Belongs to the glycosyltransferase 2 family.</text>
</comment>
<dbReference type="Proteomes" id="UP000637578">
    <property type="component" value="Unassembled WGS sequence"/>
</dbReference>
<dbReference type="GO" id="GO:0016757">
    <property type="term" value="F:glycosyltransferase activity"/>
    <property type="evidence" value="ECO:0007669"/>
    <property type="project" value="UniProtKB-KW"/>
</dbReference>
<dbReference type="PANTHER" id="PTHR43179:SF12">
    <property type="entry name" value="GALACTOFURANOSYLTRANSFERASE GLFT2"/>
    <property type="match status" value="1"/>
</dbReference>
<dbReference type="CDD" id="cd04186">
    <property type="entry name" value="GT_2_like_c"/>
    <property type="match status" value="1"/>
</dbReference>